<dbReference type="STRING" id="4829.A0A163K3R6"/>
<dbReference type="GO" id="GO:0005737">
    <property type="term" value="C:cytoplasm"/>
    <property type="evidence" value="ECO:0007669"/>
    <property type="project" value="TreeGrafter"/>
</dbReference>
<accession>A0A163K3R6</accession>
<evidence type="ECO:0000259" key="2">
    <source>
        <dbReference type="Pfam" id="PF08190"/>
    </source>
</evidence>
<dbReference type="EMBL" id="LT554584">
    <property type="protein sequence ID" value="SAM06306.1"/>
    <property type="molecule type" value="Genomic_DNA"/>
</dbReference>
<dbReference type="InParanoid" id="A0A163K3R6"/>
<gene>
    <name evidence="3" type="primary">ABSGL_12194.1 scaffold 12718</name>
</gene>
<evidence type="ECO:0000313" key="4">
    <source>
        <dbReference type="Proteomes" id="UP000078561"/>
    </source>
</evidence>
<comment type="similarity">
    <text evidence="1">Belongs to the PIH1 family.</text>
</comment>
<protein>
    <recommendedName>
        <fullName evidence="2">PIH1 N-terminal domain-containing protein</fullName>
    </recommendedName>
</protein>
<dbReference type="GO" id="GO:0006364">
    <property type="term" value="P:rRNA processing"/>
    <property type="evidence" value="ECO:0007669"/>
    <property type="project" value="TreeGrafter"/>
</dbReference>
<dbReference type="OrthoDB" id="5135119at2759"/>
<name>A0A163K3R6_ABSGL</name>
<dbReference type="Proteomes" id="UP000078561">
    <property type="component" value="Unassembled WGS sequence"/>
</dbReference>
<evidence type="ECO:0000313" key="3">
    <source>
        <dbReference type="EMBL" id="SAM06306.1"/>
    </source>
</evidence>
<dbReference type="OMA" id="YINICYH"/>
<reference evidence="3" key="1">
    <citation type="submission" date="2016-04" db="EMBL/GenBank/DDBJ databases">
        <authorList>
            <person name="Evans L.H."/>
            <person name="Alamgir A."/>
            <person name="Owens N."/>
            <person name="Weber N.D."/>
            <person name="Virtaneva K."/>
            <person name="Barbian K."/>
            <person name="Babar A."/>
            <person name="Rosenke K."/>
        </authorList>
    </citation>
    <scope>NUCLEOTIDE SEQUENCE [LARGE SCALE GENOMIC DNA]</scope>
    <source>
        <strain evidence="3">CBS 101.48</strain>
    </source>
</reference>
<proteinExistence type="inferred from homology"/>
<dbReference type="PANTHER" id="PTHR22997">
    <property type="entry name" value="PIH1 DOMAIN-CONTAINING PROTEIN 1"/>
    <property type="match status" value="1"/>
</dbReference>
<evidence type="ECO:0000256" key="1">
    <source>
        <dbReference type="ARBA" id="ARBA00008511"/>
    </source>
</evidence>
<sequence>MEAIAKQLLNSSPKPFEKALTIQPRAGYSYKTTIESRQKQPEQSTHDIGCKVYINICYSDNLPAPKLASEDDIQKALLAAPGATYQVPLSLGQPRKLAGTKESTKDMIFDACIHTQPFIRSEHDLDFRLYLLELAMEHIEEALCVSLSRQFIMLKVAAKGAPIPKRTIHLPENSGSVDSLISRKLEVKKSPPPPIAPIVPQMTIESWSCKPLFKKDNRTLAVIIQMPPPTATPIPWDVQIDGTRLLVKGVDKDNVIDIMLSETIDVASASNRVDYYKKSGHLVAFLTISTVRERYI</sequence>
<keyword evidence="4" id="KW-1185">Reference proteome</keyword>
<feature type="domain" description="PIH1 N-terminal" evidence="2">
    <location>
        <begin position="21"/>
        <end position="165"/>
    </location>
</feature>
<dbReference type="InterPro" id="IPR050734">
    <property type="entry name" value="PIH1/Kintoun_subfamily"/>
</dbReference>
<dbReference type="AlphaFoldDB" id="A0A163K3R6"/>
<dbReference type="InterPro" id="IPR012981">
    <property type="entry name" value="PIH1_N"/>
</dbReference>
<dbReference type="Pfam" id="PF08190">
    <property type="entry name" value="PIH1"/>
    <property type="match status" value="1"/>
</dbReference>
<dbReference type="GO" id="GO:0000492">
    <property type="term" value="P:box C/D snoRNP assembly"/>
    <property type="evidence" value="ECO:0007669"/>
    <property type="project" value="TreeGrafter"/>
</dbReference>
<organism evidence="3">
    <name type="scientific">Absidia glauca</name>
    <name type="common">Pin mould</name>
    <dbReference type="NCBI Taxonomy" id="4829"/>
    <lineage>
        <taxon>Eukaryota</taxon>
        <taxon>Fungi</taxon>
        <taxon>Fungi incertae sedis</taxon>
        <taxon>Mucoromycota</taxon>
        <taxon>Mucoromycotina</taxon>
        <taxon>Mucoromycetes</taxon>
        <taxon>Mucorales</taxon>
        <taxon>Cunninghamellaceae</taxon>
        <taxon>Absidia</taxon>
    </lineage>
</organism>
<dbReference type="GO" id="GO:0097255">
    <property type="term" value="C:R2TP complex"/>
    <property type="evidence" value="ECO:0007669"/>
    <property type="project" value="TreeGrafter"/>
</dbReference>
<dbReference type="PANTHER" id="PTHR22997:SF0">
    <property type="entry name" value="PIH1 DOMAIN-CONTAINING PROTEIN 1"/>
    <property type="match status" value="1"/>
</dbReference>
<dbReference type="GO" id="GO:1990904">
    <property type="term" value="C:ribonucleoprotein complex"/>
    <property type="evidence" value="ECO:0007669"/>
    <property type="project" value="TreeGrafter"/>
</dbReference>